<dbReference type="RefSeq" id="WP_402874516.1">
    <property type="nucleotide sequence ID" value="NZ_JBIYSL010000002.1"/>
</dbReference>
<dbReference type="InterPro" id="IPR036249">
    <property type="entry name" value="Thioredoxin-like_sf"/>
</dbReference>
<keyword evidence="3" id="KW-1185">Reference proteome</keyword>
<dbReference type="Pfam" id="PF01323">
    <property type="entry name" value="DSBA"/>
    <property type="match status" value="1"/>
</dbReference>
<accession>A0ABW8HTU7</accession>
<dbReference type="InterPro" id="IPR001853">
    <property type="entry name" value="DSBA-like_thioredoxin_dom"/>
</dbReference>
<sequence>MNTDKELIYAWDAYCGWCYGFSKTIRTLHENHPELPLTVLSGGLFIGDRSHSMGSFPHIPEANKRISQLTGAEFGTAYQELLKEGSFVMESNSSAIGFNVLRSLAPDRSIYLASAMQHAFYYEGLSLSDPETYRKIAVDNNIDPNAVVELLKDPSGATAAREDFTKVRNLGVNSFPTLLLRNGKELISLAGTMDIEELEERLARTNLEQDTTAVFCSIDNKKGC</sequence>
<gene>
    <name evidence="2" type="ORF">ACINKY_10815</name>
</gene>
<name>A0ABW8HTU7_9BACL</name>
<protein>
    <submittedName>
        <fullName evidence="2">DsbA family protein</fullName>
    </submittedName>
</protein>
<evidence type="ECO:0000259" key="1">
    <source>
        <dbReference type="Pfam" id="PF01323"/>
    </source>
</evidence>
<dbReference type="CDD" id="cd03025">
    <property type="entry name" value="DsbA_FrnE_like"/>
    <property type="match status" value="1"/>
</dbReference>
<evidence type="ECO:0000313" key="3">
    <source>
        <dbReference type="Proteomes" id="UP001618531"/>
    </source>
</evidence>
<dbReference type="Gene3D" id="3.40.30.10">
    <property type="entry name" value="Glutaredoxin"/>
    <property type="match status" value="1"/>
</dbReference>
<reference evidence="2 3" key="1">
    <citation type="submission" date="2024-11" db="EMBL/GenBank/DDBJ databases">
        <title>Identification and Characterization of a Novel Fosfomycin Bacillithiol Transferase FosB8 in Paenibacillus illinoisensis.</title>
        <authorList>
            <person name="Lu W."/>
        </authorList>
    </citation>
    <scope>NUCLEOTIDE SEQUENCE [LARGE SCALE GENOMIC DNA]</scope>
    <source>
        <strain evidence="2 3">WP77</strain>
    </source>
</reference>
<dbReference type="EMBL" id="JBIYSL010000002">
    <property type="protein sequence ID" value="MFK0522683.1"/>
    <property type="molecule type" value="Genomic_DNA"/>
</dbReference>
<comment type="caution">
    <text evidence="2">The sequence shown here is derived from an EMBL/GenBank/DDBJ whole genome shotgun (WGS) entry which is preliminary data.</text>
</comment>
<organism evidence="2 3">
    <name type="scientific">Paenibacillus illinoisensis</name>
    <dbReference type="NCBI Taxonomy" id="59845"/>
    <lineage>
        <taxon>Bacteria</taxon>
        <taxon>Bacillati</taxon>
        <taxon>Bacillota</taxon>
        <taxon>Bacilli</taxon>
        <taxon>Bacillales</taxon>
        <taxon>Paenibacillaceae</taxon>
        <taxon>Paenibacillus</taxon>
    </lineage>
</organism>
<dbReference type="Proteomes" id="UP001618531">
    <property type="component" value="Unassembled WGS sequence"/>
</dbReference>
<proteinExistence type="predicted"/>
<dbReference type="SUPFAM" id="SSF52833">
    <property type="entry name" value="Thioredoxin-like"/>
    <property type="match status" value="1"/>
</dbReference>
<evidence type="ECO:0000313" key="2">
    <source>
        <dbReference type="EMBL" id="MFK0522683.1"/>
    </source>
</evidence>
<dbReference type="Gene3D" id="1.10.472.60">
    <property type="entry name" value="putative protein disulfide isomerase domain"/>
    <property type="match status" value="1"/>
</dbReference>
<feature type="domain" description="DSBA-like thioredoxin" evidence="1">
    <location>
        <begin position="12"/>
        <end position="203"/>
    </location>
</feature>